<dbReference type="GO" id="GO:0003677">
    <property type="term" value="F:DNA binding"/>
    <property type="evidence" value="ECO:0007669"/>
    <property type="project" value="UniProtKB-KW"/>
</dbReference>
<dbReference type="InterPro" id="IPR010998">
    <property type="entry name" value="Integrase_recombinase_N"/>
</dbReference>
<evidence type="ECO:0000313" key="4">
    <source>
        <dbReference type="EMBL" id="AIL44442.1"/>
    </source>
</evidence>
<dbReference type="SUPFAM" id="SSF56349">
    <property type="entry name" value="DNA breaking-rejoining enzymes"/>
    <property type="match status" value="1"/>
</dbReference>
<dbReference type="CDD" id="cd01185">
    <property type="entry name" value="INTN1_C_like"/>
    <property type="match status" value="1"/>
</dbReference>
<dbReference type="InterPro" id="IPR035386">
    <property type="entry name" value="Arm-DNA-bind_5"/>
</dbReference>
<accession>A0A077EAC6</accession>
<feature type="domain" description="Arm DNA-binding" evidence="3">
    <location>
        <begin position="15"/>
        <end position="84"/>
    </location>
</feature>
<reference evidence="4 5" key="1">
    <citation type="journal article" date="2013" name="Lancet">
        <title>First case of E anophelis outbreak in an intensive-care unit.</title>
        <authorList>
            <person name="Teo J."/>
            <person name="Tan S.Y."/>
            <person name="Tay M."/>
            <person name="Ding Y."/>
            <person name="Kjelleberg S."/>
            <person name="Givskov M."/>
            <person name="Lin R.T."/>
            <person name="Yang L."/>
        </authorList>
    </citation>
    <scope>NUCLEOTIDE SEQUENCE [LARGE SCALE GENOMIC DNA]</scope>
    <source>
        <strain evidence="4 5">NUHP1</strain>
    </source>
</reference>
<dbReference type="eggNOG" id="COG0582">
    <property type="taxonomic scope" value="Bacteria"/>
</dbReference>
<keyword evidence="2" id="KW-0233">DNA recombination</keyword>
<dbReference type="InterPro" id="IPR013762">
    <property type="entry name" value="Integrase-like_cat_sf"/>
</dbReference>
<dbReference type="GO" id="GO:0006310">
    <property type="term" value="P:DNA recombination"/>
    <property type="evidence" value="ECO:0007669"/>
    <property type="project" value="UniProtKB-KW"/>
</dbReference>
<dbReference type="AlphaFoldDB" id="A0A077EAC6"/>
<dbReference type="STRING" id="1338011.BD94_0667"/>
<dbReference type="RefSeq" id="WP_024564929.1">
    <property type="nucleotide sequence ID" value="NZ_CP007547.1"/>
</dbReference>
<dbReference type="InterPro" id="IPR011010">
    <property type="entry name" value="DNA_brk_join_enz"/>
</dbReference>
<dbReference type="Pfam" id="PF17293">
    <property type="entry name" value="Arm-DNA-bind_5"/>
    <property type="match status" value="1"/>
</dbReference>
<protein>
    <submittedName>
        <fullName evidence="4">Integrase</fullName>
    </submittedName>
</protein>
<evidence type="ECO:0000256" key="2">
    <source>
        <dbReference type="ARBA" id="ARBA00023172"/>
    </source>
</evidence>
<evidence type="ECO:0000313" key="5">
    <source>
        <dbReference type="Proteomes" id="UP000028933"/>
    </source>
</evidence>
<evidence type="ECO:0000259" key="3">
    <source>
        <dbReference type="Pfam" id="PF17293"/>
    </source>
</evidence>
<organism evidence="4 5">
    <name type="scientific">Elizabethkingia anophelis NUHP1</name>
    <dbReference type="NCBI Taxonomy" id="1338011"/>
    <lineage>
        <taxon>Bacteria</taxon>
        <taxon>Pseudomonadati</taxon>
        <taxon>Bacteroidota</taxon>
        <taxon>Flavobacteriia</taxon>
        <taxon>Flavobacteriales</taxon>
        <taxon>Weeksellaceae</taxon>
        <taxon>Elizabethkingia</taxon>
    </lineage>
</organism>
<dbReference type="GO" id="GO:0015074">
    <property type="term" value="P:DNA integration"/>
    <property type="evidence" value="ECO:0007669"/>
    <property type="project" value="InterPro"/>
</dbReference>
<proteinExistence type="predicted"/>
<dbReference type="Gene3D" id="1.10.443.10">
    <property type="entry name" value="Intergrase catalytic core"/>
    <property type="match status" value="1"/>
</dbReference>
<evidence type="ECO:0000256" key="1">
    <source>
        <dbReference type="ARBA" id="ARBA00023125"/>
    </source>
</evidence>
<dbReference type="Gene3D" id="1.10.150.130">
    <property type="match status" value="1"/>
</dbReference>
<keyword evidence="1" id="KW-0238">DNA-binding</keyword>
<sequence>MLKYSINFSVKNNENDALTPVRLRVSFNGKRPELYPGVSAKPSEWNTDSHRIDLISKKDSRNKDLNKAEEYVEEIFKEFDAIEKRFPTPEELKQKFAEKNGKGKEVKDVKEQTYIETIELYSSETGEKNSWSKSNYNRFNKLKNHVFYYNNNLVTNSIEEIDLIKFIKYFHGEPMLIKRSGKAEPGAPHKNTTVARTLKDVRAVLSWAHSKGIYSGNLHETFYPKLKGSNFDLNEPVFFSWEELMLFYNHKFDINQKHLEATRDIVALCCFTSLRYSDAFNLRKTQIYDDIIVVKTQKTTDALKIDINDYSREILVKYKDIKGIKALPVKSEKEINEQLKVIGEILEFDRPVNYTYFVGEKRYDEVYPFYKVMSSHIGRRTFIVNGLYLGIPAEVIMKWTGHKDYQTMKPYIAIVDVLKKTEMNKFNKK</sequence>
<dbReference type="KEGG" id="eao:BD94_0667"/>
<dbReference type="HOGENOM" id="CLU_033139_7_1_10"/>
<gene>
    <name evidence="4" type="ORF">BD94_0667</name>
</gene>
<dbReference type="Proteomes" id="UP000028933">
    <property type="component" value="Chromosome"/>
</dbReference>
<name>A0A077EAC6_9FLAO</name>
<dbReference type="EMBL" id="CP007547">
    <property type="protein sequence ID" value="AIL44442.1"/>
    <property type="molecule type" value="Genomic_DNA"/>
</dbReference>